<evidence type="ECO:0000259" key="6">
    <source>
        <dbReference type="PROSITE" id="PS50865"/>
    </source>
</evidence>
<keyword evidence="1" id="KW-0479">Metal-binding</keyword>
<protein>
    <submittedName>
        <fullName evidence="7">MYND domain</fullName>
    </submittedName>
</protein>
<dbReference type="VEuPathDB" id="FungiDB:CCM_07053"/>
<dbReference type="OrthoDB" id="432970at2759"/>
<evidence type="ECO:0000256" key="2">
    <source>
        <dbReference type="ARBA" id="ARBA00022771"/>
    </source>
</evidence>
<dbReference type="PROSITE" id="PS01360">
    <property type="entry name" value="ZF_MYND_1"/>
    <property type="match status" value="1"/>
</dbReference>
<keyword evidence="2 4" id="KW-0863">Zinc-finger</keyword>
<gene>
    <name evidence="7" type="ORF">A9K55_007863</name>
</gene>
<feature type="region of interest" description="Disordered" evidence="5">
    <location>
        <begin position="51"/>
        <end position="87"/>
    </location>
</feature>
<dbReference type="Pfam" id="PF01753">
    <property type="entry name" value="zf-MYND"/>
    <property type="match status" value="1"/>
</dbReference>
<dbReference type="Proteomes" id="UP000323067">
    <property type="component" value="Chromosome vii"/>
</dbReference>
<evidence type="ECO:0000256" key="1">
    <source>
        <dbReference type="ARBA" id="ARBA00022723"/>
    </source>
</evidence>
<evidence type="ECO:0000313" key="7">
    <source>
        <dbReference type="EMBL" id="ATY63484.1"/>
    </source>
</evidence>
<dbReference type="SUPFAM" id="SSF144232">
    <property type="entry name" value="HIT/MYND zinc finger-like"/>
    <property type="match status" value="1"/>
</dbReference>
<accession>A0A2H4SK50</accession>
<feature type="compositionally biased region" description="Low complexity" evidence="5">
    <location>
        <begin position="59"/>
        <end position="77"/>
    </location>
</feature>
<keyword evidence="3" id="KW-0862">Zinc</keyword>
<evidence type="ECO:0000256" key="4">
    <source>
        <dbReference type="PROSITE-ProRule" id="PRU00134"/>
    </source>
</evidence>
<dbReference type="PROSITE" id="PS50865">
    <property type="entry name" value="ZF_MYND_2"/>
    <property type="match status" value="1"/>
</dbReference>
<name>A0A2H4SK50_CORMI</name>
<reference evidence="7 8" key="1">
    <citation type="journal article" date="2017" name="BMC Genomics">
        <title>Chromosome level assembly and secondary metabolite potential of the parasitic fungus Cordyceps militaris.</title>
        <authorList>
            <person name="Kramer G.J."/>
            <person name="Nodwell J.R."/>
        </authorList>
    </citation>
    <scope>NUCLEOTIDE SEQUENCE [LARGE SCALE GENOMIC DNA]</scope>
    <source>
        <strain evidence="7 8">ATCC 34164</strain>
    </source>
</reference>
<organism evidence="7 8">
    <name type="scientific">Cordyceps militaris</name>
    <name type="common">Caterpillar fungus</name>
    <name type="synonym">Clavaria militaris</name>
    <dbReference type="NCBI Taxonomy" id="73501"/>
    <lineage>
        <taxon>Eukaryota</taxon>
        <taxon>Fungi</taxon>
        <taxon>Dikarya</taxon>
        <taxon>Ascomycota</taxon>
        <taxon>Pezizomycotina</taxon>
        <taxon>Sordariomycetes</taxon>
        <taxon>Hypocreomycetidae</taxon>
        <taxon>Hypocreales</taxon>
        <taxon>Cordycipitaceae</taxon>
        <taxon>Cordyceps</taxon>
    </lineage>
</organism>
<dbReference type="Gene3D" id="6.10.140.2220">
    <property type="match status" value="1"/>
</dbReference>
<evidence type="ECO:0000313" key="8">
    <source>
        <dbReference type="Proteomes" id="UP000323067"/>
    </source>
</evidence>
<evidence type="ECO:0000256" key="5">
    <source>
        <dbReference type="SAM" id="MobiDB-lite"/>
    </source>
</evidence>
<evidence type="ECO:0000256" key="3">
    <source>
        <dbReference type="ARBA" id="ARBA00022833"/>
    </source>
</evidence>
<dbReference type="GO" id="GO:0008270">
    <property type="term" value="F:zinc ion binding"/>
    <property type="evidence" value="ECO:0007669"/>
    <property type="project" value="UniProtKB-KW"/>
</dbReference>
<dbReference type="AlphaFoldDB" id="A0A2H4SK50"/>
<feature type="domain" description="MYND-type" evidence="6">
    <location>
        <begin position="7"/>
        <end position="47"/>
    </location>
</feature>
<proteinExistence type="predicted"/>
<dbReference type="VEuPathDB" id="FungiDB:A9K55_007863"/>
<sequence>MSSSTACASCSKSPPEVKLKHCAKCPEVKYCGRVCQTAHWPAHRAVCVGQTGGTPRTSVPPRSSAPPSSSSSSSSSSGGKLSPAKGVKKGIASPFTQLDKGTWLHNRAEADVYALLIDAYRLRAADMYNLEGEAEEDSIQGGAADGLRGFQRFLGRVAAARPALLPPWWDASKKTACEDLGMRAGQWSSLRAAVEKSDLIEHYGDSQFPMQLRMFAEAVYGKAPGGSSGSMMKAMMMAMESGDTGGYEATNIDLSKILGQRR</sequence>
<dbReference type="EMBL" id="CP023324">
    <property type="protein sequence ID" value="ATY63484.1"/>
    <property type="molecule type" value="Genomic_DNA"/>
</dbReference>
<dbReference type="InterPro" id="IPR002893">
    <property type="entry name" value="Znf_MYND"/>
</dbReference>